<dbReference type="EMBL" id="JBBPCO010000006">
    <property type="protein sequence ID" value="MEK8089574.1"/>
    <property type="molecule type" value="Genomic_DNA"/>
</dbReference>
<sequence>MPEGEHCAVEVTLRVIGGRWKVLILRELFTGTKRFSELQRGIIGVTQKMLTQQLREMESDSIVHRKVYPEVPPKVEYSLTPLGESLWPILMTMHDWGMRQLSEIGQVPAPLVQDTGSS</sequence>
<evidence type="ECO:0000313" key="5">
    <source>
        <dbReference type="EMBL" id="MEK8089574.1"/>
    </source>
</evidence>
<evidence type="ECO:0000313" key="6">
    <source>
        <dbReference type="Proteomes" id="UP001446205"/>
    </source>
</evidence>
<dbReference type="InterPro" id="IPR036390">
    <property type="entry name" value="WH_DNA-bd_sf"/>
</dbReference>
<dbReference type="Pfam" id="PF01638">
    <property type="entry name" value="HxlR"/>
    <property type="match status" value="1"/>
</dbReference>
<dbReference type="SUPFAM" id="SSF46785">
    <property type="entry name" value="Winged helix' DNA-binding domain"/>
    <property type="match status" value="1"/>
</dbReference>
<dbReference type="Gene3D" id="1.10.10.10">
    <property type="entry name" value="Winged helix-like DNA-binding domain superfamily/Winged helix DNA-binding domain"/>
    <property type="match status" value="1"/>
</dbReference>
<accession>A0ABU9D7S9</accession>
<dbReference type="RefSeq" id="WP_341370631.1">
    <property type="nucleotide sequence ID" value="NZ_JBBPCO010000006.1"/>
</dbReference>
<reference evidence="5 6" key="1">
    <citation type="submission" date="2024-04" db="EMBL/GenBank/DDBJ databases">
        <authorList>
            <person name="Abashina T."/>
            <person name="Shaikin A."/>
        </authorList>
    </citation>
    <scope>NUCLEOTIDE SEQUENCE [LARGE SCALE GENOMIC DNA]</scope>
    <source>
        <strain evidence="5 6">AAFK</strain>
    </source>
</reference>
<protein>
    <submittedName>
        <fullName evidence="5">Winged helix-turn-helix transcriptional regulator</fullName>
    </submittedName>
</protein>
<feature type="domain" description="HTH hxlR-type" evidence="4">
    <location>
        <begin position="7"/>
        <end position="105"/>
    </location>
</feature>
<evidence type="ECO:0000259" key="4">
    <source>
        <dbReference type="PROSITE" id="PS51118"/>
    </source>
</evidence>
<keyword evidence="6" id="KW-1185">Reference proteome</keyword>
<organism evidence="5 6">
    <name type="scientific">Thermithiobacillus plumbiphilus</name>
    <dbReference type="NCBI Taxonomy" id="1729899"/>
    <lineage>
        <taxon>Bacteria</taxon>
        <taxon>Pseudomonadati</taxon>
        <taxon>Pseudomonadota</taxon>
        <taxon>Acidithiobacillia</taxon>
        <taxon>Acidithiobacillales</taxon>
        <taxon>Thermithiobacillaceae</taxon>
        <taxon>Thermithiobacillus</taxon>
    </lineage>
</organism>
<evidence type="ECO:0000256" key="2">
    <source>
        <dbReference type="ARBA" id="ARBA00023125"/>
    </source>
</evidence>
<dbReference type="PROSITE" id="PS51118">
    <property type="entry name" value="HTH_HXLR"/>
    <property type="match status" value="1"/>
</dbReference>
<keyword evidence="1" id="KW-0805">Transcription regulation</keyword>
<comment type="caution">
    <text evidence="5">The sequence shown here is derived from an EMBL/GenBank/DDBJ whole genome shotgun (WGS) entry which is preliminary data.</text>
</comment>
<dbReference type="InterPro" id="IPR036388">
    <property type="entry name" value="WH-like_DNA-bd_sf"/>
</dbReference>
<keyword evidence="2" id="KW-0238">DNA-binding</keyword>
<gene>
    <name evidence="5" type="ORF">WOB96_07320</name>
</gene>
<evidence type="ECO:0000256" key="3">
    <source>
        <dbReference type="ARBA" id="ARBA00023163"/>
    </source>
</evidence>
<name>A0ABU9D7S9_9PROT</name>
<dbReference type="InterPro" id="IPR002577">
    <property type="entry name" value="HTH_HxlR"/>
</dbReference>
<evidence type="ECO:0000256" key="1">
    <source>
        <dbReference type="ARBA" id="ARBA00023015"/>
    </source>
</evidence>
<dbReference type="PANTHER" id="PTHR33204:SF29">
    <property type="entry name" value="TRANSCRIPTIONAL REGULATOR"/>
    <property type="match status" value="1"/>
</dbReference>
<proteinExistence type="predicted"/>
<dbReference type="PANTHER" id="PTHR33204">
    <property type="entry name" value="TRANSCRIPTIONAL REGULATOR, MARR FAMILY"/>
    <property type="match status" value="1"/>
</dbReference>
<dbReference type="Proteomes" id="UP001446205">
    <property type="component" value="Unassembled WGS sequence"/>
</dbReference>
<keyword evidence="3" id="KW-0804">Transcription</keyword>